<dbReference type="Proteomes" id="UP001596138">
    <property type="component" value="Unassembled WGS sequence"/>
</dbReference>
<evidence type="ECO:0000256" key="1">
    <source>
        <dbReference type="SAM" id="MobiDB-lite"/>
    </source>
</evidence>
<feature type="compositionally biased region" description="Low complexity" evidence="1">
    <location>
        <begin position="423"/>
        <end position="460"/>
    </location>
</feature>
<dbReference type="InterPro" id="IPR043968">
    <property type="entry name" value="SGNH"/>
</dbReference>
<evidence type="ECO:0000256" key="2">
    <source>
        <dbReference type="SAM" id="Phobius"/>
    </source>
</evidence>
<evidence type="ECO:0000313" key="5">
    <source>
        <dbReference type="EMBL" id="MFC6236286.1"/>
    </source>
</evidence>
<proteinExistence type="predicted"/>
<name>A0ABW1SV50_9ACTN</name>
<dbReference type="RefSeq" id="WP_386763335.1">
    <property type="nucleotide sequence ID" value="NZ_JBHSTI010000002.1"/>
</dbReference>
<gene>
    <name evidence="5" type="ORF">ACFQGU_00230</name>
</gene>
<dbReference type="InterPro" id="IPR002656">
    <property type="entry name" value="Acyl_transf_3_dom"/>
</dbReference>
<dbReference type="EMBL" id="JBHSTI010000002">
    <property type="protein sequence ID" value="MFC6236286.1"/>
    <property type="molecule type" value="Genomic_DNA"/>
</dbReference>
<feature type="transmembrane region" description="Helical" evidence="2">
    <location>
        <begin position="384"/>
        <end position="402"/>
    </location>
</feature>
<reference evidence="6" key="1">
    <citation type="journal article" date="2019" name="Int. J. Syst. Evol. Microbiol.">
        <title>The Global Catalogue of Microorganisms (GCM) 10K type strain sequencing project: providing services to taxonomists for standard genome sequencing and annotation.</title>
        <authorList>
            <consortium name="The Broad Institute Genomics Platform"/>
            <consortium name="The Broad Institute Genome Sequencing Center for Infectious Disease"/>
            <person name="Wu L."/>
            <person name="Ma J."/>
        </authorList>
    </citation>
    <scope>NUCLEOTIDE SEQUENCE [LARGE SCALE GENOMIC DNA]</scope>
    <source>
        <strain evidence="6">CGMCC 4.7317</strain>
    </source>
</reference>
<feature type="domain" description="Acyltransferase 3" evidence="3">
    <location>
        <begin position="21"/>
        <end position="359"/>
    </location>
</feature>
<dbReference type="PANTHER" id="PTHR23028">
    <property type="entry name" value="ACETYLTRANSFERASE"/>
    <property type="match status" value="1"/>
</dbReference>
<keyword evidence="2" id="KW-1133">Transmembrane helix</keyword>
<dbReference type="EC" id="2.3.1.-" evidence="5"/>
<dbReference type="PANTHER" id="PTHR23028:SF53">
    <property type="entry name" value="ACYL_TRANSF_3 DOMAIN-CONTAINING PROTEIN"/>
    <property type="match status" value="1"/>
</dbReference>
<feature type="transmembrane region" description="Helical" evidence="2">
    <location>
        <begin position="24"/>
        <end position="40"/>
    </location>
</feature>
<dbReference type="GO" id="GO:0016746">
    <property type="term" value="F:acyltransferase activity"/>
    <property type="evidence" value="ECO:0007669"/>
    <property type="project" value="UniProtKB-KW"/>
</dbReference>
<evidence type="ECO:0000259" key="4">
    <source>
        <dbReference type="Pfam" id="PF19040"/>
    </source>
</evidence>
<feature type="transmembrane region" description="Helical" evidence="2">
    <location>
        <begin position="216"/>
        <end position="239"/>
    </location>
</feature>
<keyword evidence="5" id="KW-0808">Transferase</keyword>
<sequence>MTGTHTAPAEQRSRSMRFRPDVEGLRAIAILAVVGYHAGLPFLPGGFVGVDVFFVISGFLITGLLVSEVARTGHVSLARFWARRARRLLPAATLVLALTAAVSFLVIPVVDHEVVGLDIVAAAFYVSNIRFAAQATNYLTEDATPSPVLHFWSLGVEEQFYVVWPLLILALVWLLVRRRRAAASSVSPAALAIALTALGVVSFALSLWLTSRVQPWAFFGMPTRAWEFAIGGLLAIGGVGLARLPLALRAGAGWIGALLLIGSIVLIDGSLQFPGWAAVPPVVGTALVILAGTRSDDVVPAHGVPALLSTWPMRALGRLSYSWYLWHWPVLILTAAALGELSVPVKLALVLLALIPAAVAYRFVEEPVRHNPRLVAVPARALRLGAVLSVGAAVCGLLLGWLPGGGSLATLAVAAPVEGERGPAPAATPTAPASPSPSAEPSTSPSGKPSKTPKPSASATVIDWPAGDLTPDPTAARNDLPKIYGNGCHLERGSTAPADGCAFGDTGSATTVVLIGDSHAASWFPALETLATKNGWRLLSWTKSGCPAPDVTIFQRKLSRPYDECDTWRRTVLDRLTSSDKPALVVAAGTRTESLVDRSNGSRLEGTGRAGAEWQAGWGRTLSELTKAGVPVAVMRDTPWPGKDMAVCVGQNRGNPSACDVTRDALDGTKYDVGMAAKYDGATGVDLSDVICDVDRCPATHGKYLVYRDTDHLTATFSTALAPYLNAKLKPLLAAR</sequence>
<protein>
    <submittedName>
        <fullName evidence="5">Acyltransferase family protein</fullName>
        <ecNumber evidence="5">2.3.1.-</ecNumber>
    </submittedName>
</protein>
<evidence type="ECO:0000259" key="3">
    <source>
        <dbReference type="Pfam" id="PF01757"/>
    </source>
</evidence>
<accession>A0ABW1SV50</accession>
<dbReference type="Pfam" id="PF19040">
    <property type="entry name" value="SGNH"/>
    <property type="match status" value="1"/>
</dbReference>
<keyword evidence="2" id="KW-0472">Membrane</keyword>
<keyword evidence="5" id="KW-0012">Acyltransferase</keyword>
<feature type="transmembrane region" description="Helical" evidence="2">
    <location>
        <begin position="159"/>
        <end position="176"/>
    </location>
</feature>
<feature type="transmembrane region" description="Helical" evidence="2">
    <location>
        <begin position="46"/>
        <end position="67"/>
    </location>
</feature>
<comment type="caution">
    <text evidence="5">The sequence shown here is derived from an EMBL/GenBank/DDBJ whole genome shotgun (WGS) entry which is preliminary data.</text>
</comment>
<dbReference type="Pfam" id="PF01757">
    <property type="entry name" value="Acyl_transf_3"/>
    <property type="match status" value="1"/>
</dbReference>
<feature type="transmembrane region" description="Helical" evidence="2">
    <location>
        <begin position="188"/>
        <end position="210"/>
    </location>
</feature>
<feature type="transmembrane region" description="Helical" evidence="2">
    <location>
        <begin position="88"/>
        <end position="110"/>
    </location>
</feature>
<evidence type="ECO:0000313" key="6">
    <source>
        <dbReference type="Proteomes" id="UP001596138"/>
    </source>
</evidence>
<feature type="transmembrane region" description="Helical" evidence="2">
    <location>
        <begin position="345"/>
        <end position="364"/>
    </location>
</feature>
<organism evidence="5 6">
    <name type="scientific">Longivirga aurantiaca</name>
    <dbReference type="NCBI Taxonomy" id="1837743"/>
    <lineage>
        <taxon>Bacteria</taxon>
        <taxon>Bacillati</taxon>
        <taxon>Actinomycetota</taxon>
        <taxon>Actinomycetes</taxon>
        <taxon>Sporichthyales</taxon>
        <taxon>Sporichthyaceae</taxon>
        <taxon>Longivirga</taxon>
    </lineage>
</organism>
<feature type="region of interest" description="Disordered" evidence="1">
    <location>
        <begin position="420"/>
        <end position="478"/>
    </location>
</feature>
<keyword evidence="2" id="KW-0812">Transmembrane</keyword>
<feature type="domain" description="SGNH" evidence="4">
    <location>
        <begin position="488"/>
        <end position="725"/>
    </location>
</feature>
<dbReference type="InterPro" id="IPR050879">
    <property type="entry name" value="Acyltransferase_3"/>
</dbReference>
<keyword evidence="6" id="KW-1185">Reference proteome</keyword>
<feature type="transmembrane region" description="Helical" evidence="2">
    <location>
        <begin position="246"/>
        <end position="267"/>
    </location>
</feature>